<proteinExistence type="predicted"/>
<protein>
    <submittedName>
        <fullName evidence="1">Uncharacterized protein</fullName>
    </submittedName>
</protein>
<evidence type="ECO:0000313" key="1">
    <source>
        <dbReference type="EMBL" id="KAK9720403.1"/>
    </source>
</evidence>
<comment type="caution">
    <text evidence="1">The sequence shown here is derived from an EMBL/GenBank/DDBJ whole genome shotgun (WGS) entry which is preliminary data.</text>
</comment>
<sequence length="118" mass="14019">MFEPTREHFPAPSEHTSFLFTPKSPKVKSQEVPSSFEAIIERLSQKTFQLSRIQSIPLSPPESVCDDSDFELEFEDEEREPPFDHKTDARVRDYHIKLHKRYSGMMCYFRKQSATYWK</sequence>
<evidence type="ECO:0000313" key="2">
    <source>
        <dbReference type="Proteomes" id="UP001479436"/>
    </source>
</evidence>
<organism evidence="1 2">
    <name type="scientific">Basidiobolus ranarum</name>
    <dbReference type="NCBI Taxonomy" id="34480"/>
    <lineage>
        <taxon>Eukaryota</taxon>
        <taxon>Fungi</taxon>
        <taxon>Fungi incertae sedis</taxon>
        <taxon>Zoopagomycota</taxon>
        <taxon>Entomophthoromycotina</taxon>
        <taxon>Basidiobolomycetes</taxon>
        <taxon>Basidiobolales</taxon>
        <taxon>Basidiobolaceae</taxon>
        <taxon>Basidiobolus</taxon>
    </lineage>
</organism>
<accession>A0ABR2W5E9</accession>
<gene>
    <name evidence="1" type="ORF">K7432_004173</name>
</gene>
<dbReference type="Proteomes" id="UP001479436">
    <property type="component" value="Unassembled WGS sequence"/>
</dbReference>
<name>A0ABR2W5E9_9FUNG</name>
<reference evidence="1 2" key="1">
    <citation type="submission" date="2023-04" db="EMBL/GenBank/DDBJ databases">
        <title>Genome of Basidiobolus ranarum AG-B5.</title>
        <authorList>
            <person name="Stajich J.E."/>
            <person name="Carter-House D."/>
            <person name="Gryganskyi A."/>
        </authorList>
    </citation>
    <scope>NUCLEOTIDE SEQUENCE [LARGE SCALE GENOMIC DNA]</scope>
    <source>
        <strain evidence="1 2">AG-B5</strain>
    </source>
</reference>
<keyword evidence="2" id="KW-1185">Reference proteome</keyword>
<dbReference type="EMBL" id="JASJQH010007015">
    <property type="protein sequence ID" value="KAK9720403.1"/>
    <property type="molecule type" value="Genomic_DNA"/>
</dbReference>